<evidence type="ECO:0000313" key="2">
    <source>
        <dbReference type="Proteomes" id="UP000326380"/>
    </source>
</evidence>
<protein>
    <submittedName>
        <fullName evidence="1">T9SS type A sorting domain-containing protein</fullName>
    </submittedName>
</protein>
<sequence length="823" mass="87022">MRVFLRRAAVWAALCLTGLAPVQAQQIDQTFTPPDVLAPAALTHVAVQADGKRLLTGIIAEAEGQTANRVVRYNADGTLDQAFMATVSGYSWFPSQTIPLRNGQLMVVGGSTNAGGVTRRTLTRLNADGTLDGNFNAGNGTNSSSSLVVAEQPDGKLLVGGFFTTFNGQPANRLVRLLTDGSVDPSFTAPVFAGNGTVRLQSLALQPDGKVLVGGNIASVGGVPVRGPVRLLPSGAPDPAFQPVWPGAQAVRIRGVVVQPDGKIVAQSDTEVQRLLPSGAADNAFTPQYLLSASSGAVPAQLLLQPDGTLLVPFRSSTTGPGVRRLFPNGAADPSFLVSLPPDVNNDVISMAVQADGRVLVAFTSIVYPNFRLTDARRTLLLETNGSLSSTWVPDVMRHGDVRAVAVQPDGRILIGGLFSRLQGRPVANLARLLTDGTLDTAFTRRAAVNDQVNQVAWQPGGGGGVLAAGQFSRNSINTTCRPLIRLLPTGQLDATFDFQRRSNGNEYVYDFRVNAAGALLVSGTLLNAGASSGLYRLQPNGQPDNSFLFTRPDNVGQYEWLPDGRVLAYLTDFNDNSKVVRLLANGTTDPSYTEVALGTTVYADAFAVDAQGRALAVMFNYTTNSYTIARYLASGASADPTFDTSGVTINDYVVRLVVQPNGRILLVGSLYQGLGYAAVRRLLGNGQIDAGFSDDVLGDGATLAIQPDGKLLLAGVDLQPGGFGPWNLVRLTATDVLRVTPKQLATRTAAWPVPAHTELQVQLDAAATARGISLLDATGRVVRTWTNPAARMALPLQGLTTGVYLLRVNYTEGPVTRRVVIE</sequence>
<keyword evidence="2" id="KW-1185">Reference proteome</keyword>
<organism evidence="1 2">
    <name type="scientific">Hymenobacter busanensis</name>
    <dbReference type="NCBI Taxonomy" id="2607656"/>
    <lineage>
        <taxon>Bacteria</taxon>
        <taxon>Pseudomonadati</taxon>
        <taxon>Bacteroidota</taxon>
        <taxon>Cytophagia</taxon>
        <taxon>Cytophagales</taxon>
        <taxon>Hymenobacteraceae</taxon>
        <taxon>Hymenobacter</taxon>
    </lineage>
</organism>
<dbReference type="InterPro" id="IPR026444">
    <property type="entry name" value="Secre_tail"/>
</dbReference>
<evidence type="ECO:0000313" key="1">
    <source>
        <dbReference type="EMBL" id="KAA9331428.1"/>
    </source>
</evidence>
<accession>A0A7L5A2C2</accession>
<dbReference type="Gene3D" id="2.80.10.50">
    <property type="match status" value="5"/>
</dbReference>
<comment type="caution">
    <text evidence="1">The sequence shown here is derived from an EMBL/GenBank/DDBJ whole genome shotgun (WGS) entry which is preliminary data.</text>
</comment>
<dbReference type="RefSeq" id="WP_151079606.1">
    <property type="nucleotide sequence ID" value="NZ_CP047647.1"/>
</dbReference>
<reference evidence="1 2" key="1">
    <citation type="submission" date="2019-09" db="EMBL/GenBank/DDBJ databases">
        <title>Genome sequence of Hymenobacter sp. M3.</title>
        <authorList>
            <person name="Srinivasan S."/>
        </authorList>
    </citation>
    <scope>NUCLEOTIDE SEQUENCE [LARGE SCALE GENOMIC DNA]</scope>
    <source>
        <strain evidence="1 2">M3</strain>
    </source>
</reference>
<dbReference type="NCBIfam" id="TIGR04183">
    <property type="entry name" value="Por_Secre_tail"/>
    <property type="match status" value="1"/>
</dbReference>
<proteinExistence type="predicted"/>
<dbReference type="SUPFAM" id="SSF63829">
    <property type="entry name" value="Calcium-dependent phosphotriesterase"/>
    <property type="match status" value="2"/>
</dbReference>
<gene>
    <name evidence="1" type="ORF">F0P96_14385</name>
</gene>
<name>A0A7L5A2C2_9BACT</name>
<dbReference type="SUPFAM" id="SSF69304">
    <property type="entry name" value="Tricorn protease N-terminal domain"/>
    <property type="match status" value="1"/>
</dbReference>
<dbReference type="Pfam" id="PF17164">
    <property type="entry name" value="DUF5122"/>
    <property type="match status" value="8"/>
</dbReference>
<dbReference type="Proteomes" id="UP000326380">
    <property type="component" value="Unassembled WGS sequence"/>
</dbReference>
<dbReference type="InterPro" id="IPR013431">
    <property type="entry name" value="Delta_60_rpt"/>
</dbReference>
<dbReference type="NCBIfam" id="TIGR02608">
    <property type="entry name" value="delta_60_rpt"/>
    <property type="match status" value="6"/>
</dbReference>
<dbReference type="EMBL" id="VTWU01000005">
    <property type="protein sequence ID" value="KAA9331428.1"/>
    <property type="molecule type" value="Genomic_DNA"/>
</dbReference>
<dbReference type="Pfam" id="PF18962">
    <property type="entry name" value="Por_Secre_tail"/>
    <property type="match status" value="1"/>
</dbReference>
<dbReference type="AlphaFoldDB" id="A0A7L5A2C2"/>